<reference evidence="1 2" key="1">
    <citation type="submission" date="2023-12" db="EMBL/GenBank/DDBJ databases">
        <title>Genomic sequences of Capnocytophaga and Parvimonas strains.</title>
        <authorList>
            <person name="Watt R.M."/>
            <person name="Wang M."/>
            <person name="Yang T."/>
            <person name="Tong W.M."/>
        </authorList>
    </citation>
    <scope>NUCLEOTIDE SEQUENCE [LARGE SCALE GENOMIC DNA]</scope>
    <source>
        <strain evidence="1 2">CCUG 13096</strain>
    </source>
</reference>
<dbReference type="EMBL" id="JAYKBW010000005">
    <property type="protein sequence ID" value="MEB3074680.1"/>
    <property type="molecule type" value="Genomic_DNA"/>
</dbReference>
<proteinExistence type="predicted"/>
<name>A0ABU5Z6W4_9FLAO</name>
<protein>
    <submittedName>
        <fullName evidence="1">Uncharacterized protein</fullName>
    </submittedName>
</protein>
<sequence>MPYTITVLNDSPQALAYVKEAETLDFVKVTKIKETKKKTATKAKATPAPAEPIFEEETQEQYEMIMALSKETNRAIAHKINKIKNLNLPL</sequence>
<organism evidence="1 2">
    <name type="scientific">Capnocytophaga gingivalis</name>
    <dbReference type="NCBI Taxonomy" id="1017"/>
    <lineage>
        <taxon>Bacteria</taxon>
        <taxon>Pseudomonadati</taxon>
        <taxon>Bacteroidota</taxon>
        <taxon>Flavobacteriia</taxon>
        <taxon>Flavobacteriales</taxon>
        <taxon>Flavobacteriaceae</taxon>
        <taxon>Capnocytophaga</taxon>
    </lineage>
</organism>
<evidence type="ECO:0000313" key="1">
    <source>
        <dbReference type="EMBL" id="MEB3074680.1"/>
    </source>
</evidence>
<keyword evidence="2" id="KW-1185">Reference proteome</keyword>
<comment type="caution">
    <text evidence="1">The sequence shown here is derived from an EMBL/GenBank/DDBJ whole genome shotgun (WGS) entry which is preliminary data.</text>
</comment>
<evidence type="ECO:0000313" key="2">
    <source>
        <dbReference type="Proteomes" id="UP001311730"/>
    </source>
</evidence>
<dbReference type="RefSeq" id="WP_323983035.1">
    <property type="nucleotide sequence ID" value="NZ_JAYKBW010000005.1"/>
</dbReference>
<dbReference type="Proteomes" id="UP001311730">
    <property type="component" value="Unassembled WGS sequence"/>
</dbReference>
<accession>A0ABU5Z6W4</accession>
<gene>
    <name evidence="1" type="ORF">VJJ08_05125</name>
</gene>